<dbReference type="PANTHER" id="PTHR11895">
    <property type="entry name" value="TRANSAMIDASE"/>
    <property type="match status" value="1"/>
</dbReference>
<dbReference type="SUPFAM" id="SSF75304">
    <property type="entry name" value="Amidase signature (AS) enzymes"/>
    <property type="match status" value="1"/>
</dbReference>
<dbReference type="OrthoDB" id="9777859at2"/>
<protein>
    <recommendedName>
        <fullName evidence="3">Indoleacetamide hydrolase</fullName>
    </recommendedName>
</protein>
<feature type="domain" description="Amidase" evidence="4">
    <location>
        <begin position="33"/>
        <end position="458"/>
    </location>
</feature>
<comment type="caution">
    <text evidence="5">The sequence shown here is derived from an EMBL/GenBank/DDBJ whole genome shotgun (WGS) entry which is preliminary data.</text>
</comment>
<organism evidence="5 6">
    <name type="scientific">Pararhizobium mangrovi</name>
    <dbReference type="NCBI Taxonomy" id="2590452"/>
    <lineage>
        <taxon>Bacteria</taxon>
        <taxon>Pseudomonadati</taxon>
        <taxon>Pseudomonadota</taxon>
        <taxon>Alphaproteobacteria</taxon>
        <taxon>Hyphomicrobiales</taxon>
        <taxon>Rhizobiaceae</taxon>
        <taxon>Rhizobium/Agrobacterium group</taxon>
        <taxon>Pararhizobium</taxon>
    </lineage>
</organism>
<proteinExistence type="inferred from homology"/>
<dbReference type="InterPro" id="IPR020556">
    <property type="entry name" value="Amidase_CS"/>
</dbReference>
<evidence type="ECO:0000259" key="4">
    <source>
        <dbReference type="Pfam" id="PF01425"/>
    </source>
</evidence>
<dbReference type="PANTHER" id="PTHR11895:SF7">
    <property type="entry name" value="GLUTAMYL-TRNA(GLN) AMIDOTRANSFERASE SUBUNIT A, MITOCHONDRIAL"/>
    <property type="match status" value="1"/>
</dbReference>
<dbReference type="InterPro" id="IPR036928">
    <property type="entry name" value="AS_sf"/>
</dbReference>
<dbReference type="InterPro" id="IPR000120">
    <property type="entry name" value="Amidase"/>
</dbReference>
<accession>A0A506UC78</accession>
<evidence type="ECO:0000256" key="1">
    <source>
        <dbReference type="ARBA" id="ARBA00003871"/>
    </source>
</evidence>
<dbReference type="RefSeq" id="WP_141166120.1">
    <property type="nucleotide sequence ID" value="NZ_VHLH01000007.1"/>
</dbReference>
<gene>
    <name evidence="5" type="ORF">FJU11_05955</name>
</gene>
<dbReference type="AlphaFoldDB" id="A0A506UC78"/>
<comment type="similarity">
    <text evidence="2">Belongs to the amidase family.</text>
</comment>
<reference evidence="5 6" key="1">
    <citation type="submission" date="2019-06" db="EMBL/GenBank/DDBJ databases">
        <authorList>
            <person name="Li M."/>
        </authorList>
    </citation>
    <scope>NUCLEOTIDE SEQUENCE [LARGE SCALE GENOMIC DNA]</scope>
    <source>
        <strain evidence="5 6">BGMRC6574</strain>
    </source>
</reference>
<dbReference type="Pfam" id="PF01425">
    <property type="entry name" value="Amidase"/>
    <property type="match status" value="1"/>
</dbReference>
<dbReference type="GO" id="GO:0003824">
    <property type="term" value="F:catalytic activity"/>
    <property type="evidence" value="ECO:0007669"/>
    <property type="project" value="InterPro"/>
</dbReference>
<name>A0A506UC78_9HYPH</name>
<evidence type="ECO:0000313" key="5">
    <source>
        <dbReference type="EMBL" id="TPW30269.1"/>
    </source>
</evidence>
<evidence type="ECO:0000313" key="6">
    <source>
        <dbReference type="Proteomes" id="UP000320314"/>
    </source>
</evidence>
<dbReference type="Proteomes" id="UP000320314">
    <property type="component" value="Unassembled WGS sequence"/>
</dbReference>
<dbReference type="PROSITE" id="PS00571">
    <property type="entry name" value="AMIDASES"/>
    <property type="match status" value="1"/>
</dbReference>
<dbReference type="InterPro" id="IPR023631">
    <property type="entry name" value="Amidase_dom"/>
</dbReference>
<comment type="function">
    <text evidence="1">Hydrolyzes indole-3-acetamide (IAM) into indole-3-acetic acid (IAA).</text>
</comment>
<dbReference type="EMBL" id="VHLH01000007">
    <property type="protein sequence ID" value="TPW30269.1"/>
    <property type="molecule type" value="Genomic_DNA"/>
</dbReference>
<keyword evidence="6" id="KW-1185">Reference proteome</keyword>
<sequence>MASGSDGLVETYVQSDALDLAGLVQTGQVSPQELVEAAVTVIERLNPELNAVVHRLYDMGREQAKTVDLGAAFAGVPFLLKELASQWAGAPVTNASRYFQDLVAQSDTEAVKRMKRAGLVLVGKSNAPENGWSITTEPKMYGATRNPWSADVTAGGSSGGTAAAVASRMIPIGEASDGAGSIRIPASCCGAVGLKPSRGRVSVAPLGDYWYGGAYFLAITRTVRDTAAYLDALAGALPGDPYTPFTPEMPWAELTRRPPKTLRIGYSVTPPNGGSIDPEVKATVLAAASTLAKLGYDVEEHDMALDAERAWAVYTRMTCVQTAAMFDWLAPLVGRRVSEDDVEPVTWAIIERGRSIGGVDHITDVEELRTTGRGIVGDLGAYDIFMTPTLTQLPRPVGYYDMSEPDIDRYNAKWSDSFFAFPFNISGQPAISLPVGMSQTGVPIGIQLVGRYGDEATALATSSVLEQELPWAERRPPVSA</sequence>
<dbReference type="Gene3D" id="3.90.1300.10">
    <property type="entry name" value="Amidase signature (AS) domain"/>
    <property type="match status" value="1"/>
</dbReference>
<evidence type="ECO:0000256" key="2">
    <source>
        <dbReference type="ARBA" id="ARBA00009199"/>
    </source>
</evidence>
<evidence type="ECO:0000256" key="3">
    <source>
        <dbReference type="ARBA" id="ARBA00021874"/>
    </source>
</evidence>